<dbReference type="RefSeq" id="WP_168803388.1">
    <property type="nucleotide sequence ID" value="NZ_CP051205.1"/>
</dbReference>
<dbReference type="EMBL" id="CP051205">
    <property type="protein sequence ID" value="QJB31120.1"/>
    <property type="molecule type" value="Genomic_DNA"/>
</dbReference>
<dbReference type="Pfam" id="PF16391">
    <property type="entry name" value="DUF5000"/>
    <property type="match status" value="1"/>
</dbReference>
<evidence type="ECO:0000313" key="4">
    <source>
        <dbReference type="EMBL" id="QJB31120.1"/>
    </source>
</evidence>
<dbReference type="SUPFAM" id="SSF49785">
    <property type="entry name" value="Galactose-binding domain-like"/>
    <property type="match status" value="1"/>
</dbReference>
<dbReference type="InterPro" id="IPR032164">
    <property type="entry name" value="DUF5000"/>
</dbReference>
<feature type="domain" description="DUF4959" evidence="1">
    <location>
        <begin position="24"/>
        <end position="131"/>
    </location>
</feature>
<dbReference type="Pfam" id="PF17166">
    <property type="entry name" value="DUF5126"/>
    <property type="match status" value="1"/>
</dbReference>
<dbReference type="KEGG" id="coy:HF329_07315"/>
<evidence type="ECO:0000313" key="5">
    <source>
        <dbReference type="Proteomes" id="UP000502421"/>
    </source>
</evidence>
<evidence type="ECO:0000259" key="3">
    <source>
        <dbReference type="Pfam" id="PF17166"/>
    </source>
</evidence>
<reference evidence="5" key="1">
    <citation type="submission" date="2020-04" db="EMBL/GenBank/DDBJ databases">
        <authorList>
            <person name="Kittiwongwattana C."/>
        </authorList>
    </citation>
    <scope>NUCLEOTIDE SEQUENCE [LARGE SCALE GENOMIC DNA]</scope>
    <source>
        <strain evidence="5">1310</strain>
    </source>
</reference>
<feature type="domain" description="DUF5126" evidence="3">
    <location>
        <begin position="133"/>
        <end position="235"/>
    </location>
</feature>
<dbReference type="AlphaFoldDB" id="A0AAE6ZFM4"/>
<evidence type="ECO:0000259" key="2">
    <source>
        <dbReference type="Pfam" id="PF16391"/>
    </source>
</evidence>
<dbReference type="InterPro" id="IPR032527">
    <property type="entry name" value="DUF4959"/>
</dbReference>
<organism evidence="4 5">
    <name type="scientific">Chitinophaga oryzae</name>
    <dbReference type="NCBI Taxonomy" id="2725414"/>
    <lineage>
        <taxon>Bacteria</taxon>
        <taxon>Pseudomonadati</taxon>
        <taxon>Bacteroidota</taxon>
        <taxon>Chitinophagia</taxon>
        <taxon>Chitinophagales</taxon>
        <taxon>Chitinophagaceae</taxon>
        <taxon>Chitinophaga</taxon>
    </lineage>
</organism>
<evidence type="ECO:0000259" key="1">
    <source>
        <dbReference type="Pfam" id="PF16323"/>
    </source>
</evidence>
<sequence length="411" mass="44951">MHQTSRFLKITLPALIAFVYLHFSCSKEVDYNTPVSSDKTKPGVVSNVKVTNFKGGAFITYQLPKTGNVLYVKASYIINDATGKSRETKSSYYSDTITVEGFAQKKEYEVKLTAVSRADVSSDVVTVKVNPDTPVYQLVAKTIKMQADFGGVNVQTANPYKKPVGAILLYKAAGDPNYGIYQQNFSDFTLINFSARGFDTLPKAFATYVTDQWGNNSDTVYQTIRPLFEKELDKSKFFENRLSSDTKIGFGWSLSNLWNGNSGGTGWHTVQENVPLPIIATFGLGVSAKLSRFILYGRSGYEYGHGNPKVFSIWGSDNPAPADAVLPVFAEVGTVLGDWVNMGNFAWPGPPSGAPPTAATAADKAFFNKGSEFTFPFTAPRARFLRLAVAESWSGATFAHAMEITVFGNTK</sequence>
<accession>A0AAE6ZFM4</accession>
<protein>
    <submittedName>
        <fullName evidence="4">DUF4959 domain-containing protein</fullName>
    </submittedName>
</protein>
<proteinExistence type="predicted"/>
<feature type="domain" description="DUF5000" evidence="2">
    <location>
        <begin position="258"/>
        <end position="408"/>
    </location>
</feature>
<dbReference type="InterPro" id="IPR033431">
    <property type="entry name" value="DUF5126"/>
</dbReference>
<dbReference type="InterPro" id="IPR008979">
    <property type="entry name" value="Galactose-bd-like_sf"/>
</dbReference>
<dbReference type="Pfam" id="PF16323">
    <property type="entry name" value="DUF4959"/>
    <property type="match status" value="1"/>
</dbReference>
<dbReference type="Gene3D" id="2.60.120.260">
    <property type="entry name" value="Galactose-binding domain-like"/>
    <property type="match status" value="1"/>
</dbReference>
<gene>
    <name evidence="4" type="ORF">HF329_07315</name>
</gene>
<dbReference type="Proteomes" id="UP000502421">
    <property type="component" value="Chromosome"/>
</dbReference>
<name>A0AAE6ZFM4_9BACT</name>